<evidence type="ECO:0000259" key="3">
    <source>
        <dbReference type="Pfam" id="PF20356"/>
    </source>
</evidence>
<evidence type="ECO:0000256" key="1">
    <source>
        <dbReference type="SAM" id="Coils"/>
    </source>
</evidence>
<proteinExistence type="predicted"/>
<organism evidence="4 5">
    <name type="scientific">Oceanidesulfovibrio indonesiensis</name>
    <dbReference type="NCBI Taxonomy" id="54767"/>
    <lineage>
        <taxon>Bacteria</taxon>
        <taxon>Pseudomonadati</taxon>
        <taxon>Thermodesulfobacteriota</taxon>
        <taxon>Desulfovibrionia</taxon>
        <taxon>Desulfovibrionales</taxon>
        <taxon>Desulfovibrionaceae</taxon>
        <taxon>Oceanidesulfovibrio</taxon>
    </lineage>
</organism>
<dbReference type="Pfam" id="PF20356">
    <property type="entry name" value="DUF6651"/>
    <property type="match status" value="1"/>
</dbReference>
<evidence type="ECO:0000313" key="5">
    <source>
        <dbReference type="Proteomes" id="UP000448292"/>
    </source>
</evidence>
<feature type="domain" description="DUF6651" evidence="3">
    <location>
        <begin position="101"/>
        <end position="205"/>
    </location>
</feature>
<dbReference type="Proteomes" id="UP000448292">
    <property type="component" value="Unassembled WGS sequence"/>
</dbReference>
<name>A0A7M3MKK4_9BACT</name>
<reference evidence="4 5" key="1">
    <citation type="submission" date="2018-06" db="EMBL/GenBank/DDBJ databases">
        <title>Complete genome of Desulfovibrio indonesiensis P37SLT.</title>
        <authorList>
            <person name="Crispim J.S."/>
            <person name="Vidigal P.M.P."/>
            <person name="Silva L.C.F."/>
            <person name="Laguardia C.N."/>
            <person name="Araujo L.C."/>
            <person name="Dias R.S."/>
            <person name="Sousa M.P."/>
            <person name="Paula S.O."/>
            <person name="Silva C."/>
        </authorList>
    </citation>
    <scope>NUCLEOTIDE SEQUENCE [LARGE SCALE GENOMIC DNA]</scope>
    <source>
        <strain evidence="4 5">P37SLT</strain>
    </source>
</reference>
<dbReference type="InterPro" id="IPR046593">
    <property type="entry name" value="DUF6651"/>
</dbReference>
<feature type="coiled-coil region" evidence="1">
    <location>
        <begin position="43"/>
        <end position="111"/>
    </location>
</feature>
<accession>A0A7M3MKK4</accession>
<feature type="compositionally biased region" description="Basic and acidic residues" evidence="2">
    <location>
        <begin position="24"/>
        <end position="39"/>
    </location>
</feature>
<protein>
    <recommendedName>
        <fullName evidence="3">DUF6651 domain-containing protein</fullName>
    </recommendedName>
</protein>
<dbReference type="EMBL" id="QMIE01000001">
    <property type="protein sequence ID" value="TVM19951.1"/>
    <property type="molecule type" value="Genomic_DNA"/>
</dbReference>
<dbReference type="AlphaFoldDB" id="A0A7M3MKK4"/>
<comment type="caution">
    <text evidence="4">The sequence shown here is derived from an EMBL/GenBank/DDBJ whole genome shotgun (WGS) entry which is preliminary data.</text>
</comment>
<gene>
    <name evidence="4" type="ORF">DPQ33_01625</name>
</gene>
<evidence type="ECO:0000313" key="4">
    <source>
        <dbReference type="EMBL" id="TVM19951.1"/>
    </source>
</evidence>
<feature type="region of interest" description="Disordered" evidence="2">
    <location>
        <begin position="1"/>
        <end position="42"/>
    </location>
</feature>
<keyword evidence="1" id="KW-0175">Coiled coil</keyword>
<dbReference type="OrthoDB" id="5465243at2"/>
<sequence>MDEKRMDPVAAMAGPSKDNVGEAARGDSSENGTPEEHAQEAALKALQDRVNALVAQNEELRERNRLLIARVEQPAAREKPADEPAKNDAAVARLQEQLARRDEQIRTLLVRNAVASSRFINEKTLLPPGVALDVFSRIFTVEEIDGELMPVAHLPSGEPIMSRVNPGKPAGPEEAIEIYVLNHFPERDAILKGGSGGSGAGGNQEYRTTPRAVPRNDARAFSRHLEAIAAGKVDVI</sequence>
<keyword evidence="5" id="KW-1185">Reference proteome</keyword>
<evidence type="ECO:0000256" key="2">
    <source>
        <dbReference type="SAM" id="MobiDB-lite"/>
    </source>
</evidence>
<dbReference type="RefSeq" id="WP_144301413.1">
    <property type="nucleotide sequence ID" value="NZ_QMIE01000001.1"/>
</dbReference>